<keyword evidence="1" id="KW-0472">Membrane</keyword>
<dbReference type="AlphaFoldDB" id="A0A8J3KJS6"/>
<protein>
    <submittedName>
        <fullName evidence="2">Uncharacterized protein</fullName>
    </submittedName>
</protein>
<accession>A0A8J3KJS6</accession>
<gene>
    <name evidence="2" type="ORF">Cci01nite_52120</name>
</gene>
<evidence type="ECO:0000256" key="1">
    <source>
        <dbReference type="SAM" id="Phobius"/>
    </source>
</evidence>
<proteinExistence type="predicted"/>
<feature type="transmembrane region" description="Helical" evidence="1">
    <location>
        <begin position="34"/>
        <end position="53"/>
    </location>
</feature>
<comment type="caution">
    <text evidence="2">The sequence shown here is derived from an EMBL/GenBank/DDBJ whole genome shotgun (WGS) entry which is preliminary data.</text>
</comment>
<dbReference type="RefSeq" id="WP_203832023.1">
    <property type="nucleotide sequence ID" value="NZ_BONH01000025.1"/>
</dbReference>
<reference evidence="2 3" key="1">
    <citation type="submission" date="2021-01" db="EMBL/GenBank/DDBJ databases">
        <title>Whole genome shotgun sequence of Catellatospora citrea NBRC 14495.</title>
        <authorList>
            <person name="Komaki H."/>
            <person name="Tamura T."/>
        </authorList>
    </citation>
    <scope>NUCLEOTIDE SEQUENCE [LARGE SCALE GENOMIC DNA]</scope>
    <source>
        <strain evidence="2 3">NBRC 14495</strain>
    </source>
</reference>
<keyword evidence="1" id="KW-1133">Transmembrane helix</keyword>
<dbReference type="Proteomes" id="UP000659904">
    <property type="component" value="Unassembled WGS sequence"/>
</dbReference>
<keyword evidence="3" id="KW-1185">Reference proteome</keyword>
<dbReference type="EMBL" id="BONH01000025">
    <property type="protein sequence ID" value="GIG00119.1"/>
    <property type="molecule type" value="Genomic_DNA"/>
</dbReference>
<evidence type="ECO:0000313" key="2">
    <source>
        <dbReference type="EMBL" id="GIG00119.1"/>
    </source>
</evidence>
<evidence type="ECO:0000313" key="3">
    <source>
        <dbReference type="Proteomes" id="UP000659904"/>
    </source>
</evidence>
<name>A0A8J3KJS6_9ACTN</name>
<organism evidence="2 3">
    <name type="scientific">Catellatospora citrea</name>
    <dbReference type="NCBI Taxonomy" id="53366"/>
    <lineage>
        <taxon>Bacteria</taxon>
        <taxon>Bacillati</taxon>
        <taxon>Actinomycetota</taxon>
        <taxon>Actinomycetes</taxon>
        <taxon>Micromonosporales</taxon>
        <taxon>Micromonosporaceae</taxon>
        <taxon>Catellatospora</taxon>
    </lineage>
</organism>
<sequence>MTLDQRLRRTLHAVAQAMPETAAVRTPRRPRQRIALLLAALAVPLAAGGYVLGSEYVHEMPPTNALLAGDAHGERYWLVPGRLRDECGVPLSAVELVVEERNTVGAEWDTAGVSYGETVVTWLGTPSVSPAPGSRGEVRTGTSRVCGVDETAWLADPARFEAGHVKLDGDRIYLVAVHPTVTSVRVSTPAGAETVSTVTPPARPDGPRYAAFDVPDGSDVIEMALLDAAGQQVGGRDLAKPPTGKG</sequence>
<keyword evidence="1" id="KW-0812">Transmembrane</keyword>